<sequence length="196" mass="22250">MVEKEKRSSTKAMKKSIQSLPRKDRELVRKILKMKKEELIKNILKLKTRGGQGVGIYGREVCELCGQKGNFNGWADAMSSHGSGRFVCPRCRGKVQHGSGGVDSDLLDLEIKKRKSRYCSACGTKTPIDPKNKEDVRKNDFRCLECTINEFQPDPRLRYLLWEASRSGEDALRATYCSMIGAKRAIDEMMQGKKKE</sequence>
<organism evidence="1 2">
    <name type="scientific">candidate division Kazan bacterium</name>
    <dbReference type="NCBI Taxonomy" id="2202143"/>
    <lineage>
        <taxon>Bacteria</taxon>
        <taxon>Bacteria division Kazan-3B-28</taxon>
    </lineage>
</organism>
<gene>
    <name evidence="1" type="ORF">DRH29_00120</name>
</gene>
<reference evidence="1 2" key="1">
    <citation type="submission" date="2018-06" db="EMBL/GenBank/DDBJ databases">
        <title>Extensive metabolic versatility and redundancy in microbially diverse, dynamic hydrothermal sediments.</title>
        <authorList>
            <person name="Dombrowski N."/>
            <person name="Teske A."/>
            <person name="Baker B.J."/>
        </authorList>
    </citation>
    <scope>NUCLEOTIDE SEQUENCE [LARGE SCALE GENOMIC DNA]</scope>
    <source>
        <strain evidence="1">B79_G16</strain>
    </source>
</reference>
<proteinExistence type="predicted"/>
<protein>
    <submittedName>
        <fullName evidence="1">Uncharacterized protein</fullName>
    </submittedName>
</protein>
<accession>A0A420ZDP1</accession>
<evidence type="ECO:0000313" key="2">
    <source>
        <dbReference type="Proteomes" id="UP000281261"/>
    </source>
</evidence>
<comment type="caution">
    <text evidence="1">The sequence shown here is derived from an EMBL/GenBank/DDBJ whole genome shotgun (WGS) entry which is preliminary data.</text>
</comment>
<dbReference type="EMBL" id="QMNG01000001">
    <property type="protein sequence ID" value="RLC37813.1"/>
    <property type="molecule type" value="Genomic_DNA"/>
</dbReference>
<name>A0A420ZDP1_UNCK3</name>
<dbReference type="AlphaFoldDB" id="A0A420ZDP1"/>
<dbReference type="Proteomes" id="UP000281261">
    <property type="component" value="Unassembled WGS sequence"/>
</dbReference>
<evidence type="ECO:0000313" key="1">
    <source>
        <dbReference type="EMBL" id="RLC37813.1"/>
    </source>
</evidence>